<evidence type="ECO:0000259" key="1">
    <source>
        <dbReference type="Pfam" id="PF13577"/>
    </source>
</evidence>
<proteinExistence type="predicted"/>
<dbReference type="SUPFAM" id="SSF54427">
    <property type="entry name" value="NTF2-like"/>
    <property type="match status" value="1"/>
</dbReference>
<reference evidence="2 3" key="1">
    <citation type="submission" date="2013-11" db="EMBL/GenBank/DDBJ databases">
        <title>The Genome Sequence of Phytophthora parasitica P1976.</title>
        <authorList>
            <consortium name="The Broad Institute Genomics Platform"/>
            <person name="Russ C."/>
            <person name="Tyler B."/>
            <person name="Panabieres F."/>
            <person name="Shan W."/>
            <person name="Tripathy S."/>
            <person name="Grunwald N."/>
            <person name="Machado M."/>
            <person name="Johnson C.S."/>
            <person name="Walker B."/>
            <person name="Young S."/>
            <person name="Zeng Q."/>
            <person name="Gargeya S."/>
            <person name="Fitzgerald M."/>
            <person name="Haas B."/>
            <person name="Abouelleil A."/>
            <person name="Allen A.W."/>
            <person name="Alvarado L."/>
            <person name="Arachchi H.M."/>
            <person name="Berlin A.M."/>
            <person name="Chapman S.B."/>
            <person name="Gainer-Dewar J."/>
            <person name="Goldberg J."/>
            <person name="Griggs A."/>
            <person name="Gujja S."/>
            <person name="Hansen M."/>
            <person name="Howarth C."/>
            <person name="Imamovic A."/>
            <person name="Ireland A."/>
            <person name="Larimer J."/>
            <person name="McCowan C."/>
            <person name="Murphy C."/>
            <person name="Pearson M."/>
            <person name="Poon T.W."/>
            <person name="Priest M."/>
            <person name="Roberts A."/>
            <person name="Saif S."/>
            <person name="Shea T."/>
            <person name="Sisk P."/>
            <person name="Sykes S."/>
            <person name="Wortman J."/>
            <person name="Nusbaum C."/>
            <person name="Birren B."/>
        </authorList>
    </citation>
    <scope>NUCLEOTIDE SEQUENCE [LARGE SCALE GENOMIC DNA]</scope>
    <source>
        <strain evidence="2 3">P1976</strain>
    </source>
</reference>
<gene>
    <name evidence="2" type="ORF">F444_04074</name>
</gene>
<sequence length="153" mass="16951">MADVAAIINLVNKFALSYSLEDGDEAVKTLVALFTEDATFFEELVGGNCSGKSEIEAALQELAQLKFVADTRHLPSGHVVELSDAENATVTSHTTVFWKCTPVMVVTWSDVVVKRDGQWKFQKRSADAVQKNLEMIGEMQLRGKKQYSHKDEA</sequence>
<dbReference type="AlphaFoldDB" id="A0A081AS37"/>
<accession>A0A081AS37</accession>
<dbReference type="Pfam" id="PF13577">
    <property type="entry name" value="SnoaL_4"/>
    <property type="match status" value="1"/>
</dbReference>
<dbReference type="OrthoDB" id="71992at2759"/>
<evidence type="ECO:0000313" key="2">
    <source>
        <dbReference type="EMBL" id="ETO81698.1"/>
    </source>
</evidence>
<name>A0A081AS37_PHYNI</name>
<comment type="caution">
    <text evidence="2">The sequence shown here is derived from an EMBL/GenBank/DDBJ whole genome shotgun (WGS) entry which is preliminary data.</text>
</comment>
<dbReference type="Proteomes" id="UP000028582">
    <property type="component" value="Unassembled WGS sequence"/>
</dbReference>
<dbReference type="EMBL" id="ANJA01000836">
    <property type="protein sequence ID" value="ETO81698.1"/>
    <property type="molecule type" value="Genomic_DNA"/>
</dbReference>
<dbReference type="InterPro" id="IPR032710">
    <property type="entry name" value="NTF2-like_dom_sf"/>
</dbReference>
<feature type="domain" description="SnoaL-like" evidence="1">
    <location>
        <begin position="2"/>
        <end position="124"/>
    </location>
</feature>
<dbReference type="InterPro" id="IPR037401">
    <property type="entry name" value="SnoaL-like"/>
</dbReference>
<organism evidence="2 3">
    <name type="scientific">Phytophthora nicotianae P1976</name>
    <dbReference type="NCBI Taxonomy" id="1317066"/>
    <lineage>
        <taxon>Eukaryota</taxon>
        <taxon>Sar</taxon>
        <taxon>Stramenopiles</taxon>
        <taxon>Oomycota</taxon>
        <taxon>Peronosporomycetes</taxon>
        <taxon>Peronosporales</taxon>
        <taxon>Peronosporaceae</taxon>
        <taxon>Phytophthora</taxon>
    </lineage>
</organism>
<protein>
    <recommendedName>
        <fullName evidence="1">SnoaL-like domain-containing protein</fullName>
    </recommendedName>
</protein>
<evidence type="ECO:0000313" key="3">
    <source>
        <dbReference type="Proteomes" id="UP000028582"/>
    </source>
</evidence>
<dbReference type="Gene3D" id="3.10.450.50">
    <property type="match status" value="1"/>
</dbReference>